<sequence length="231" mass="26995">MSKNEDRVYVDTRVNELNDEQRQIFWKVEKEVYAQVSSQKKVDMILRYMINDWLVAKKGQCIVHENSASLQRYCTTFISDLRKKMSLFKVVQVARIGALVLSVAFALQMFIHSFGFFVSSIEATRFSLFPFLLLSLFGFLGIYLVQRSALQKHIRMWKVAGYISQACAIILFFAGMKWWDNILTFKLTFVSSAVFLVLATMCYMILSRWQQKFEHETQEKQPLEVTMAQKS</sequence>
<organism evidence="2 3">
    <name type="scientific">Shouchella lonarensis</name>
    <dbReference type="NCBI Taxonomy" id="1464122"/>
    <lineage>
        <taxon>Bacteria</taxon>
        <taxon>Bacillati</taxon>
        <taxon>Bacillota</taxon>
        <taxon>Bacilli</taxon>
        <taxon>Bacillales</taxon>
        <taxon>Bacillaceae</taxon>
        <taxon>Shouchella</taxon>
    </lineage>
</organism>
<accession>A0A1G6GHI1</accession>
<keyword evidence="1" id="KW-0472">Membrane</keyword>
<name>A0A1G6GHI1_9BACI</name>
<dbReference type="OrthoDB" id="2842853at2"/>
<dbReference type="Proteomes" id="UP000242662">
    <property type="component" value="Unassembled WGS sequence"/>
</dbReference>
<feature type="transmembrane region" description="Helical" evidence="1">
    <location>
        <begin position="93"/>
        <end position="114"/>
    </location>
</feature>
<feature type="transmembrane region" description="Helical" evidence="1">
    <location>
        <begin position="157"/>
        <end position="179"/>
    </location>
</feature>
<keyword evidence="3" id="KW-1185">Reference proteome</keyword>
<dbReference type="EMBL" id="FMYM01000001">
    <property type="protein sequence ID" value="SDB81447.1"/>
    <property type="molecule type" value="Genomic_DNA"/>
</dbReference>
<reference evidence="3" key="1">
    <citation type="submission" date="2016-09" db="EMBL/GenBank/DDBJ databases">
        <authorList>
            <person name="Varghese N."/>
            <person name="Submissions S."/>
        </authorList>
    </citation>
    <scope>NUCLEOTIDE SEQUENCE [LARGE SCALE GENOMIC DNA]</scope>
    <source>
        <strain evidence="3">25nlg</strain>
    </source>
</reference>
<proteinExistence type="predicted"/>
<dbReference type="STRING" id="1464122.SAMN05421737_10168"/>
<protein>
    <submittedName>
        <fullName evidence="2">Uncharacterized protein</fullName>
    </submittedName>
</protein>
<dbReference type="AlphaFoldDB" id="A0A1G6GHI1"/>
<evidence type="ECO:0000256" key="1">
    <source>
        <dbReference type="SAM" id="Phobius"/>
    </source>
</evidence>
<keyword evidence="1" id="KW-0812">Transmembrane</keyword>
<evidence type="ECO:0000313" key="3">
    <source>
        <dbReference type="Proteomes" id="UP000242662"/>
    </source>
</evidence>
<dbReference type="RefSeq" id="WP_090774326.1">
    <property type="nucleotide sequence ID" value="NZ_FMYM01000001.1"/>
</dbReference>
<feature type="transmembrane region" description="Helical" evidence="1">
    <location>
        <begin position="126"/>
        <end position="145"/>
    </location>
</feature>
<evidence type="ECO:0000313" key="2">
    <source>
        <dbReference type="EMBL" id="SDB81447.1"/>
    </source>
</evidence>
<gene>
    <name evidence="2" type="ORF">SAMN05421737_10168</name>
</gene>
<feature type="transmembrane region" description="Helical" evidence="1">
    <location>
        <begin position="185"/>
        <end position="206"/>
    </location>
</feature>
<keyword evidence="1" id="KW-1133">Transmembrane helix</keyword>